<dbReference type="EMBL" id="JACGLS010000009">
    <property type="protein sequence ID" value="MBA6157372.1"/>
    <property type="molecule type" value="Genomic_DNA"/>
</dbReference>
<gene>
    <name evidence="1" type="ORF">H3Z83_12715</name>
</gene>
<reference evidence="1 2" key="1">
    <citation type="submission" date="2020-07" db="EMBL/GenBank/DDBJ databases">
        <title>Bacterium isolated from marine sediment.</title>
        <authorList>
            <person name="Shang D."/>
            <person name="Du Z.-J."/>
        </authorList>
    </citation>
    <scope>NUCLEOTIDE SEQUENCE [LARGE SCALE GENOMIC DNA]</scope>
    <source>
        <strain evidence="1 2">S7007</strain>
    </source>
</reference>
<organism evidence="1 2">
    <name type="scientific">Tenacibaculum pelagium</name>
    <dbReference type="NCBI Taxonomy" id="2759527"/>
    <lineage>
        <taxon>Bacteria</taxon>
        <taxon>Pseudomonadati</taxon>
        <taxon>Bacteroidota</taxon>
        <taxon>Flavobacteriia</taxon>
        <taxon>Flavobacteriales</taxon>
        <taxon>Flavobacteriaceae</taxon>
        <taxon>Tenacibaculum</taxon>
    </lineage>
</organism>
<name>A0A839AQM4_9FLAO</name>
<comment type="caution">
    <text evidence="1">The sequence shown here is derived from an EMBL/GenBank/DDBJ whole genome shotgun (WGS) entry which is preliminary data.</text>
</comment>
<protein>
    <submittedName>
        <fullName evidence="1">Uncharacterized protein</fullName>
    </submittedName>
</protein>
<sequence length="147" mass="16966">MLKTIMNFKKVDLGETCNGMTCDFFTQNLRDTHLIDILHIKFSGKYRPGSMGKSELGYMTGNYELGKAVWRPFKIVIDISEVDYEWGDDMELLLDISDPKSSVMIVGDKNRKAISTLMFGMETEKDIVDNKFFFDDLEKGIEKLKRK</sequence>
<accession>A0A839AQM4</accession>
<evidence type="ECO:0000313" key="2">
    <source>
        <dbReference type="Proteomes" id="UP000563906"/>
    </source>
</evidence>
<proteinExistence type="predicted"/>
<keyword evidence="2" id="KW-1185">Reference proteome</keyword>
<dbReference type="AlphaFoldDB" id="A0A839AQM4"/>
<dbReference type="Proteomes" id="UP000563906">
    <property type="component" value="Unassembled WGS sequence"/>
</dbReference>
<evidence type="ECO:0000313" key="1">
    <source>
        <dbReference type="EMBL" id="MBA6157372.1"/>
    </source>
</evidence>
<dbReference type="RefSeq" id="WP_182125875.1">
    <property type="nucleotide sequence ID" value="NZ_JACGLS010000009.1"/>
</dbReference>